<gene>
    <name evidence="7" type="ORF">LWI28_015408</name>
</gene>
<sequence>MASASIQESNALLNWKAKFANQTQSLLSSWILFSHNASTNPCTWFVISCNSAGSVIKMNINSFGFNGMLHEFSFSSFPNLKYVDLAMNSLFNSLPSAFLSKLIYFDLSTNQFSGKISPEIGLLLNLQVLHLVENQLNGSIPQEIGCLRSLKELALHSNHLHGSIPTSIGNLINLEFIYLSNNKLSGPIPPKIGNLKSLVNLSFSLNNLSGSIPSSFGGSRNLTFLLLYENQLSGLILEELGS</sequence>
<keyword evidence="2" id="KW-0433">Leucine-rich repeat</keyword>
<dbReference type="GO" id="GO:0016020">
    <property type="term" value="C:membrane"/>
    <property type="evidence" value="ECO:0007669"/>
    <property type="project" value="UniProtKB-SubCell"/>
</dbReference>
<dbReference type="FunFam" id="3.80.10.10:FF:000400">
    <property type="entry name" value="Nuclear pore complex protein NUP107"/>
    <property type="match status" value="1"/>
</dbReference>
<dbReference type="PANTHER" id="PTHR48060">
    <property type="entry name" value="DNA DAMAGE-REPAIR/TOLERATION PROTEIN DRT100"/>
    <property type="match status" value="1"/>
</dbReference>
<keyword evidence="3" id="KW-0732">Signal</keyword>
<evidence type="ECO:0000259" key="6">
    <source>
        <dbReference type="Pfam" id="PF08263"/>
    </source>
</evidence>
<dbReference type="PANTHER" id="PTHR48060:SF24">
    <property type="entry name" value="NON-SPECIFIC SERINE_THREONINE PROTEIN KINASE"/>
    <property type="match status" value="1"/>
</dbReference>
<dbReference type="SUPFAM" id="SSF52058">
    <property type="entry name" value="L domain-like"/>
    <property type="match status" value="1"/>
</dbReference>
<dbReference type="InterPro" id="IPR001611">
    <property type="entry name" value="Leu-rich_rpt"/>
</dbReference>
<keyword evidence="8" id="KW-1185">Reference proteome</keyword>
<evidence type="ECO:0000313" key="8">
    <source>
        <dbReference type="Proteomes" id="UP001064489"/>
    </source>
</evidence>
<dbReference type="InterPro" id="IPR013210">
    <property type="entry name" value="LRR_N_plant-typ"/>
</dbReference>
<dbReference type="EMBL" id="JAJSOW010000105">
    <property type="protein sequence ID" value="KAI9165510.1"/>
    <property type="molecule type" value="Genomic_DNA"/>
</dbReference>
<dbReference type="Gene3D" id="3.80.10.10">
    <property type="entry name" value="Ribonuclease Inhibitor"/>
    <property type="match status" value="2"/>
</dbReference>
<evidence type="ECO:0000256" key="5">
    <source>
        <dbReference type="ARBA" id="ARBA00023136"/>
    </source>
</evidence>
<organism evidence="7 8">
    <name type="scientific">Acer negundo</name>
    <name type="common">Box elder</name>
    <dbReference type="NCBI Taxonomy" id="4023"/>
    <lineage>
        <taxon>Eukaryota</taxon>
        <taxon>Viridiplantae</taxon>
        <taxon>Streptophyta</taxon>
        <taxon>Embryophyta</taxon>
        <taxon>Tracheophyta</taxon>
        <taxon>Spermatophyta</taxon>
        <taxon>Magnoliopsida</taxon>
        <taxon>eudicotyledons</taxon>
        <taxon>Gunneridae</taxon>
        <taxon>Pentapetalae</taxon>
        <taxon>rosids</taxon>
        <taxon>malvids</taxon>
        <taxon>Sapindales</taxon>
        <taxon>Sapindaceae</taxon>
        <taxon>Hippocastanoideae</taxon>
        <taxon>Acereae</taxon>
        <taxon>Acer</taxon>
    </lineage>
</organism>
<evidence type="ECO:0000256" key="1">
    <source>
        <dbReference type="ARBA" id="ARBA00004370"/>
    </source>
</evidence>
<evidence type="ECO:0000256" key="4">
    <source>
        <dbReference type="ARBA" id="ARBA00022737"/>
    </source>
</evidence>
<feature type="domain" description="Leucine-rich repeat-containing N-terminal plant-type" evidence="6">
    <location>
        <begin position="7"/>
        <end position="50"/>
    </location>
</feature>
<dbReference type="AlphaFoldDB" id="A0AAD5NKY3"/>
<comment type="subcellular location">
    <subcellularLocation>
        <location evidence="1">Membrane</location>
    </subcellularLocation>
</comment>
<dbReference type="Pfam" id="PF08263">
    <property type="entry name" value="LRRNT_2"/>
    <property type="match status" value="1"/>
</dbReference>
<accession>A0AAD5NKY3</accession>
<keyword evidence="4" id="KW-0677">Repeat</keyword>
<protein>
    <recommendedName>
        <fullName evidence="6">Leucine-rich repeat-containing N-terminal plant-type domain-containing protein</fullName>
    </recommendedName>
</protein>
<name>A0AAD5NKY3_ACENE</name>
<comment type="caution">
    <text evidence="7">The sequence shown here is derived from an EMBL/GenBank/DDBJ whole genome shotgun (WGS) entry which is preliminary data.</text>
</comment>
<evidence type="ECO:0000256" key="2">
    <source>
        <dbReference type="ARBA" id="ARBA00022614"/>
    </source>
</evidence>
<proteinExistence type="predicted"/>
<dbReference type="Proteomes" id="UP001064489">
    <property type="component" value="Chromosome 10"/>
</dbReference>
<evidence type="ECO:0000256" key="3">
    <source>
        <dbReference type="ARBA" id="ARBA00022729"/>
    </source>
</evidence>
<reference evidence="7" key="1">
    <citation type="journal article" date="2022" name="Plant J.">
        <title>Strategies of tolerance reflected in two North American maple genomes.</title>
        <authorList>
            <person name="McEvoy S.L."/>
            <person name="Sezen U.U."/>
            <person name="Trouern-Trend A."/>
            <person name="McMahon S.M."/>
            <person name="Schaberg P.G."/>
            <person name="Yang J."/>
            <person name="Wegrzyn J.L."/>
            <person name="Swenson N.G."/>
        </authorList>
    </citation>
    <scope>NUCLEOTIDE SEQUENCE</scope>
    <source>
        <strain evidence="7">91603</strain>
    </source>
</reference>
<dbReference type="Pfam" id="PF00560">
    <property type="entry name" value="LRR_1"/>
    <property type="match status" value="6"/>
</dbReference>
<dbReference type="InterPro" id="IPR032675">
    <property type="entry name" value="LRR_dom_sf"/>
</dbReference>
<reference evidence="7" key="2">
    <citation type="submission" date="2023-02" db="EMBL/GenBank/DDBJ databases">
        <authorList>
            <person name="Swenson N.G."/>
            <person name="Wegrzyn J.L."/>
            <person name="Mcevoy S.L."/>
        </authorList>
    </citation>
    <scope>NUCLEOTIDE SEQUENCE</scope>
    <source>
        <strain evidence="7">91603</strain>
        <tissue evidence="7">Leaf</tissue>
    </source>
</reference>
<keyword evidence="5" id="KW-0472">Membrane</keyword>
<dbReference type="InterPro" id="IPR053211">
    <property type="entry name" value="DNA_repair-toleration"/>
</dbReference>
<evidence type="ECO:0000313" key="7">
    <source>
        <dbReference type="EMBL" id="KAI9165510.1"/>
    </source>
</evidence>